<accession>A0A8H3MDM2</accession>
<dbReference type="AlphaFoldDB" id="A0A8H3MDM2"/>
<evidence type="ECO:0000313" key="2">
    <source>
        <dbReference type="Proteomes" id="UP000615446"/>
    </source>
</evidence>
<organism evidence="1 2">
    <name type="scientific">Rhizophagus clarus</name>
    <dbReference type="NCBI Taxonomy" id="94130"/>
    <lineage>
        <taxon>Eukaryota</taxon>
        <taxon>Fungi</taxon>
        <taxon>Fungi incertae sedis</taxon>
        <taxon>Mucoromycota</taxon>
        <taxon>Glomeromycotina</taxon>
        <taxon>Glomeromycetes</taxon>
        <taxon>Glomerales</taxon>
        <taxon>Glomeraceae</taxon>
        <taxon>Rhizophagus</taxon>
    </lineage>
</organism>
<reference evidence="1" key="1">
    <citation type="submission" date="2019-10" db="EMBL/GenBank/DDBJ databases">
        <title>Conservation and host-specific expression of non-tandemly repeated heterogenous ribosome RNA gene in arbuscular mycorrhizal fungi.</title>
        <authorList>
            <person name="Maeda T."/>
            <person name="Kobayashi Y."/>
            <person name="Nakagawa T."/>
            <person name="Ezawa T."/>
            <person name="Yamaguchi K."/>
            <person name="Bino T."/>
            <person name="Nishimoto Y."/>
            <person name="Shigenobu S."/>
            <person name="Kawaguchi M."/>
        </authorList>
    </citation>
    <scope>NUCLEOTIDE SEQUENCE</scope>
    <source>
        <strain evidence="1">HR1</strain>
    </source>
</reference>
<comment type="caution">
    <text evidence="1">The sequence shown here is derived from an EMBL/GenBank/DDBJ whole genome shotgun (WGS) entry which is preliminary data.</text>
</comment>
<evidence type="ECO:0000313" key="1">
    <source>
        <dbReference type="EMBL" id="GET02511.1"/>
    </source>
</evidence>
<proteinExistence type="predicted"/>
<dbReference type="Proteomes" id="UP000615446">
    <property type="component" value="Unassembled WGS sequence"/>
</dbReference>
<dbReference type="EMBL" id="BLAL01000313">
    <property type="protein sequence ID" value="GET02511.1"/>
    <property type="molecule type" value="Genomic_DNA"/>
</dbReference>
<name>A0A8H3MDM2_9GLOM</name>
<gene>
    <name evidence="1" type="ORF">RCL2_002888500</name>
</gene>
<sequence>MFVNCQLVLKESVKLWNRTRRDLFGLGSRRLDCKQENRLEEVSEELSKGTIEEANGEAIKKNNLQNNI</sequence>
<protein>
    <submittedName>
        <fullName evidence="1">Uncharacterized protein</fullName>
    </submittedName>
</protein>